<proteinExistence type="predicted"/>
<evidence type="ECO:0000313" key="3">
    <source>
        <dbReference type="Proteomes" id="UP001290455"/>
    </source>
</evidence>
<dbReference type="Proteomes" id="UP001290455">
    <property type="component" value="Unassembled WGS sequence"/>
</dbReference>
<comment type="caution">
    <text evidence="2">The sequence shown here is derived from an EMBL/GenBank/DDBJ whole genome shotgun (WGS) entry which is preliminary data.</text>
</comment>
<keyword evidence="3" id="KW-1185">Reference proteome</keyword>
<evidence type="ECO:0000256" key="1">
    <source>
        <dbReference type="SAM" id="Phobius"/>
    </source>
</evidence>
<evidence type="ECO:0000313" key="2">
    <source>
        <dbReference type="EMBL" id="MDZ5472391.1"/>
    </source>
</evidence>
<keyword evidence="1" id="KW-1133">Transmembrane helix</keyword>
<organism evidence="2 3">
    <name type="scientific">Robertmurraya mangrovi</name>
    <dbReference type="NCBI Taxonomy" id="3098077"/>
    <lineage>
        <taxon>Bacteria</taxon>
        <taxon>Bacillati</taxon>
        <taxon>Bacillota</taxon>
        <taxon>Bacilli</taxon>
        <taxon>Bacillales</taxon>
        <taxon>Bacillaceae</taxon>
        <taxon>Robertmurraya</taxon>
    </lineage>
</organism>
<sequence length="58" mass="6816">MEALAIIPFLFMIILYLGVLGFSIWFAVSLIKAQRERNMVLKEISNKLDFYNYGKKEE</sequence>
<protein>
    <submittedName>
        <fullName evidence="2">Uncharacterized protein</fullName>
    </submittedName>
</protein>
<gene>
    <name evidence="2" type="ORF">SM124_11595</name>
</gene>
<feature type="transmembrane region" description="Helical" evidence="1">
    <location>
        <begin position="6"/>
        <end position="31"/>
    </location>
</feature>
<dbReference type="EMBL" id="JAXOFX010000006">
    <property type="protein sequence ID" value="MDZ5472391.1"/>
    <property type="molecule type" value="Genomic_DNA"/>
</dbReference>
<keyword evidence="1" id="KW-0812">Transmembrane</keyword>
<name>A0ABU5IZ28_9BACI</name>
<dbReference type="RefSeq" id="WP_322446681.1">
    <property type="nucleotide sequence ID" value="NZ_JAXOFX010000006.1"/>
</dbReference>
<reference evidence="2 3" key="1">
    <citation type="submission" date="2023-11" db="EMBL/GenBank/DDBJ databases">
        <title>Bacillus jintuensis, isolated from a mudflat on the Beibu Gulf coast.</title>
        <authorList>
            <person name="Li M."/>
        </authorList>
    </citation>
    <scope>NUCLEOTIDE SEQUENCE [LARGE SCALE GENOMIC DNA]</scope>
    <source>
        <strain evidence="2 3">31A1R</strain>
    </source>
</reference>
<accession>A0ABU5IZ28</accession>
<keyword evidence="1" id="KW-0472">Membrane</keyword>